<keyword evidence="2" id="KW-0378">Hydrolase</keyword>
<evidence type="ECO:0000256" key="2">
    <source>
        <dbReference type="ARBA" id="ARBA00022801"/>
    </source>
</evidence>
<dbReference type="Gene3D" id="3.10.350.10">
    <property type="entry name" value="LysM domain"/>
    <property type="match status" value="1"/>
</dbReference>
<feature type="region of interest" description="Disordered" evidence="3">
    <location>
        <begin position="232"/>
        <end position="263"/>
    </location>
</feature>
<dbReference type="SUPFAM" id="SSF53955">
    <property type="entry name" value="Lysozyme-like"/>
    <property type="match status" value="1"/>
</dbReference>
<dbReference type="SUPFAM" id="SSF51261">
    <property type="entry name" value="Duplicated hybrid motif"/>
    <property type="match status" value="1"/>
</dbReference>
<dbReference type="Proteomes" id="UP000807371">
    <property type="component" value="Unassembled WGS sequence"/>
</dbReference>
<organism evidence="6 7">
    <name type="scientific">Streptomyces pactum</name>
    <dbReference type="NCBI Taxonomy" id="68249"/>
    <lineage>
        <taxon>Bacteria</taxon>
        <taxon>Bacillati</taxon>
        <taxon>Actinomycetota</taxon>
        <taxon>Actinomycetes</taxon>
        <taxon>Kitasatosporales</taxon>
        <taxon>Streptomycetaceae</taxon>
        <taxon>Streptomyces</taxon>
    </lineage>
</organism>
<evidence type="ECO:0000259" key="5">
    <source>
        <dbReference type="PROSITE" id="PS51782"/>
    </source>
</evidence>
<feature type="chain" id="PRO_5046737318" evidence="4">
    <location>
        <begin position="42"/>
        <end position="400"/>
    </location>
</feature>
<gene>
    <name evidence="6" type="ORF">IHE55_20360</name>
</gene>
<feature type="compositionally biased region" description="Low complexity" evidence="3">
    <location>
        <begin position="142"/>
        <end position="170"/>
    </location>
</feature>
<feature type="domain" description="LysM" evidence="5">
    <location>
        <begin position="178"/>
        <end position="227"/>
    </location>
</feature>
<evidence type="ECO:0000313" key="6">
    <source>
        <dbReference type="EMBL" id="MBH5336988.1"/>
    </source>
</evidence>
<dbReference type="CDD" id="cd13925">
    <property type="entry name" value="RPF"/>
    <property type="match status" value="1"/>
</dbReference>
<dbReference type="CDD" id="cd12797">
    <property type="entry name" value="M23_peptidase"/>
    <property type="match status" value="1"/>
</dbReference>
<dbReference type="Gene3D" id="1.10.530.10">
    <property type="match status" value="1"/>
</dbReference>
<keyword evidence="4" id="KW-0732">Signal</keyword>
<dbReference type="PANTHER" id="PTHR21666">
    <property type="entry name" value="PEPTIDASE-RELATED"/>
    <property type="match status" value="1"/>
</dbReference>
<dbReference type="Pfam" id="PF06737">
    <property type="entry name" value="Transglycosylas"/>
    <property type="match status" value="1"/>
</dbReference>
<dbReference type="InterPro" id="IPR011055">
    <property type="entry name" value="Dup_hybrid_motif"/>
</dbReference>
<dbReference type="InterPro" id="IPR023346">
    <property type="entry name" value="Lysozyme-like_dom_sf"/>
</dbReference>
<comment type="caution">
    <text evidence="6">The sequence shown here is derived from an EMBL/GenBank/DDBJ whole genome shotgun (WGS) entry which is preliminary data.</text>
</comment>
<evidence type="ECO:0000256" key="1">
    <source>
        <dbReference type="ARBA" id="ARBA00010830"/>
    </source>
</evidence>
<protein>
    <submittedName>
        <fullName evidence="6">Transglycosylase family protein</fullName>
    </submittedName>
</protein>
<dbReference type="InterPro" id="IPR018392">
    <property type="entry name" value="LysM"/>
</dbReference>
<dbReference type="RefSeq" id="WP_197990326.1">
    <property type="nucleotide sequence ID" value="NZ_JACYXC010000001.1"/>
</dbReference>
<dbReference type="Pfam" id="PF01551">
    <property type="entry name" value="Peptidase_M23"/>
    <property type="match status" value="1"/>
</dbReference>
<accession>A0ABS0NP59</accession>
<evidence type="ECO:0000256" key="3">
    <source>
        <dbReference type="SAM" id="MobiDB-lite"/>
    </source>
</evidence>
<dbReference type="InterPro" id="IPR050570">
    <property type="entry name" value="Cell_wall_metabolism_enzyme"/>
</dbReference>
<dbReference type="PANTHER" id="PTHR21666:SF270">
    <property type="entry name" value="MUREIN HYDROLASE ACTIVATOR ENVC"/>
    <property type="match status" value="1"/>
</dbReference>
<evidence type="ECO:0000313" key="7">
    <source>
        <dbReference type="Proteomes" id="UP000807371"/>
    </source>
</evidence>
<reference evidence="6 7" key="1">
    <citation type="submission" date="2020-09" db="EMBL/GenBank/DDBJ databases">
        <title>Biosynthesis of the nuclear factor of activated T cells inhibitor NFAT-133 and its congeners in Streptomyces pactum.</title>
        <authorList>
            <person name="Zhou W."/>
            <person name="Posri P."/>
            <person name="Abugrain M.E."/>
            <person name="Weisberg A.J."/>
            <person name="Chang J.H."/>
            <person name="Mahmud T."/>
        </authorList>
    </citation>
    <scope>NUCLEOTIDE SEQUENCE [LARGE SCALE GENOMIC DNA]</scope>
    <source>
        <strain evidence="6 7">ATCC 27456</strain>
    </source>
</reference>
<proteinExistence type="inferred from homology"/>
<dbReference type="InterPro" id="IPR036779">
    <property type="entry name" value="LysM_dom_sf"/>
</dbReference>
<dbReference type="SUPFAM" id="SSF54106">
    <property type="entry name" value="LysM domain"/>
    <property type="match status" value="1"/>
</dbReference>
<dbReference type="Gene3D" id="2.70.70.10">
    <property type="entry name" value="Glucose Permease (Domain IIA)"/>
    <property type="match status" value="1"/>
</dbReference>
<dbReference type="InterPro" id="IPR010618">
    <property type="entry name" value="RPF"/>
</dbReference>
<feature type="signal peptide" evidence="4">
    <location>
        <begin position="1"/>
        <end position="41"/>
    </location>
</feature>
<dbReference type="InterPro" id="IPR016047">
    <property type="entry name" value="M23ase_b-sheet_dom"/>
</dbReference>
<dbReference type="PROSITE" id="PS51782">
    <property type="entry name" value="LYSM"/>
    <property type="match status" value="1"/>
</dbReference>
<name>A0ABS0NP59_9ACTN</name>
<feature type="region of interest" description="Disordered" evidence="3">
    <location>
        <begin position="130"/>
        <end position="170"/>
    </location>
</feature>
<dbReference type="Pfam" id="PF01476">
    <property type="entry name" value="LysM"/>
    <property type="match status" value="1"/>
</dbReference>
<sequence>MSARGRHRRFNPGRIAKISLALAAGGAGVALPMVGATTASAASVETWDKVAACESTSNWSINTGNGFYGGLQFTQSTWAAFGGLDYAPRADLATKDQQIAIAEKVLAEQGPGAWPVCSVKAGLTQGGPAPAISPDGVKKEAAPAPAAAEPVAEAPKAATPKQEAPKAAAPVAKEAKGAEYTVVHGDTLFKIAAAHDVDGGWKAIYDANRQVVGDNPNLIFPGQELTLGGQVVKQQAPKPAAPKQEAPKPAAKPAAAPAEQAAPSASGFTAPVANLVLGTPYHQAGSSWSSGYHTGVDFPVPTGTTVKAVGPGEVVSAGWGGAYGNEVVIRHADGKYSQYAHLSSLSVSAGQTVSGGQQIGLSGSTGNSSGPHLHFEIRTGAGYGSDVDPIAYLRAHGVSI</sequence>
<evidence type="ECO:0000256" key="4">
    <source>
        <dbReference type="SAM" id="SignalP"/>
    </source>
</evidence>
<keyword evidence="7" id="KW-1185">Reference proteome</keyword>
<feature type="compositionally biased region" description="Low complexity" evidence="3">
    <location>
        <begin position="233"/>
        <end position="263"/>
    </location>
</feature>
<dbReference type="EMBL" id="JACYXC010000001">
    <property type="protein sequence ID" value="MBH5336988.1"/>
    <property type="molecule type" value="Genomic_DNA"/>
</dbReference>
<dbReference type="CDD" id="cd00118">
    <property type="entry name" value="LysM"/>
    <property type="match status" value="1"/>
</dbReference>
<comment type="similarity">
    <text evidence="1">Belongs to the transglycosylase family. Rpf subfamily.</text>
</comment>
<dbReference type="SMART" id="SM00257">
    <property type="entry name" value="LysM"/>
    <property type="match status" value="1"/>
</dbReference>